<accession>A0ABU0Q7Y3</accession>
<comment type="caution">
    <text evidence="2">The sequence shown here is derived from an EMBL/GenBank/DDBJ whole genome shotgun (WGS) entry which is preliminary data.</text>
</comment>
<proteinExistence type="predicted"/>
<dbReference type="Proteomes" id="UP001243364">
    <property type="component" value="Unassembled WGS sequence"/>
</dbReference>
<keyword evidence="3" id="KW-1185">Reference proteome</keyword>
<sequence length="85" mass="8923">MSVFRSDLSLDARDATGTGAETDVALNLATGNIRLSIFWTQEIQLSADDADQVAEALQRAAAESRSLAMTKEAQATEDPTGPPAA</sequence>
<protein>
    <submittedName>
        <fullName evidence="2">Uncharacterized protein</fullName>
    </submittedName>
</protein>
<dbReference type="RefSeq" id="WP_307045933.1">
    <property type="nucleotide sequence ID" value="NZ_JAUSYA010000001.1"/>
</dbReference>
<evidence type="ECO:0000313" key="2">
    <source>
        <dbReference type="EMBL" id="MDQ0686276.1"/>
    </source>
</evidence>
<organism evidence="2 3">
    <name type="scientific">Streptomyces achromogenes</name>
    <dbReference type="NCBI Taxonomy" id="67255"/>
    <lineage>
        <taxon>Bacteria</taxon>
        <taxon>Bacillati</taxon>
        <taxon>Actinomycetota</taxon>
        <taxon>Actinomycetes</taxon>
        <taxon>Kitasatosporales</taxon>
        <taxon>Streptomycetaceae</taxon>
        <taxon>Streptomyces</taxon>
    </lineage>
</organism>
<gene>
    <name evidence="2" type="ORF">QFZ56_005239</name>
</gene>
<evidence type="ECO:0000313" key="3">
    <source>
        <dbReference type="Proteomes" id="UP001243364"/>
    </source>
</evidence>
<feature type="region of interest" description="Disordered" evidence="1">
    <location>
        <begin position="62"/>
        <end position="85"/>
    </location>
</feature>
<reference evidence="2 3" key="1">
    <citation type="submission" date="2023-07" db="EMBL/GenBank/DDBJ databases">
        <title>Comparative genomics of wheat-associated soil bacteria to identify genetic determinants of phenazine resistance.</title>
        <authorList>
            <person name="Mouncey N."/>
        </authorList>
    </citation>
    <scope>NUCLEOTIDE SEQUENCE [LARGE SCALE GENOMIC DNA]</scope>
    <source>
        <strain evidence="2 3">W4I19-2</strain>
    </source>
</reference>
<evidence type="ECO:0000256" key="1">
    <source>
        <dbReference type="SAM" id="MobiDB-lite"/>
    </source>
</evidence>
<dbReference type="EMBL" id="JAUSYA010000001">
    <property type="protein sequence ID" value="MDQ0686276.1"/>
    <property type="molecule type" value="Genomic_DNA"/>
</dbReference>
<name>A0ABU0Q7Y3_STRAH</name>